<name>A0ABN7VU19_GIGMA</name>
<evidence type="ECO:0000256" key="4">
    <source>
        <dbReference type="ARBA" id="ARBA00038299"/>
    </source>
</evidence>
<protein>
    <submittedName>
        <fullName evidence="7">14853_t:CDS:1</fullName>
    </submittedName>
</protein>
<dbReference type="Gene3D" id="3.40.50.12390">
    <property type="match status" value="1"/>
</dbReference>
<keyword evidence="3" id="KW-0269">Exonuclease</keyword>
<dbReference type="InterPro" id="IPR004859">
    <property type="entry name" value="Xrn1_N"/>
</dbReference>
<evidence type="ECO:0000256" key="3">
    <source>
        <dbReference type="ARBA" id="ARBA00022839"/>
    </source>
</evidence>
<comment type="similarity">
    <text evidence="4">Belongs to the 5'-3' exonuclease family.</text>
</comment>
<proteinExistence type="inferred from homology"/>
<dbReference type="PANTHER" id="PTHR12341">
    <property type="entry name" value="5'-&gt;3' EXORIBONUCLEASE"/>
    <property type="match status" value="1"/>
</dbReference>
<keyword evidence="1" id="KW-0540">Nuclease</keyword>
<reference evidence="7 8" key="1">
    <citation type="submission" date="2021-06" db="EMBL/GenBank/DDBJ databases">
        <authorList>
            <person name="Kallberg Y."/>
            <person name="Tangrot J."/>
            <person name="Rosling A."/>
        </authorList>
    </citation>
    <scope>NUCLEOTIDE SEQUENCE [LARGE SCALE GENOMIC DNA]</scope>
    <source>
        <strain evidence="7 8">120-4 pot B 10/14</strain>
    </source>
</reference>
<evidence type="ECO:0000313" key="8">
    <source>
        <dbReference type="Proteomes" id="UP000789901"/>
    </source>
</evidence>
<evidence type="ECO:0000259" key="6">
    <source>
        <dbReference type="Pfam" id="PF17846"/>
    </source>
</evidence>
<dbReference type="Pfam" id="PF03159">
    <property type="entry name" value="XRN_N"/>
    <property type="match status" value="1"/>
</dbReference>
<keyword evidence="2" id="KW-0378">Hydrolase</keyword>
<dbReference type="EMBL" id="CAJVQB010022049">
    <property type="protein sequence ID" value="CAG8798658.1"/>
    <property type="molecule type" value="Genomic_DNA"/>
</dbReference>
<gene>
    <name evidence="7" type="ORF">GMARGA_LOCUS22645</name>
</gene>
<evidence type="ECO:0000259" key="5">
    <source>
        <dbReference type="Pfam" id="PF03159"/>
    </source>
</evidence>
<feature type="domain" description="Xrn1 N-terminal" evidence="5">
    <location>
        <begin position="1"/>
        <end position="75"/>
    </location>
</feature>
<dbReference type="Proteomes" id="UP000789901">
    <property type="component" value="Unassembled WGS sequence"/>
</dbReference>
<accession>A0ABN7VU19</accession>
<evidence type="ECO:0000256" key="1">
    <source>
        <dbReference type="ARBA" id="ARBA00022722"/>
    </source>
</evidence>
<dbReference type="Pfam" id="PF17846">
    <property type="entry name" value="XRN_M"/>
    <property type="match status" value="1"/>
</dbReference>
<organism evidence="7 8">
    <name type="scientific">Gigaspora margarita</name>
    <dbReference type="NCBI Taxonomy" id="4874"/>
    <lineage>
        <taxon>Eukaryota</taxon>
        <taxon>Fungi</taxon>
        <taxon>Fungi incertae sedis</taxon>
        <taxon>Mucoromycota</taxon>
        <taxon>Glomeromycotina</taxon>
        <taxon>Glomeromycetes</taxon>
        <taxon>Diversisporales</taxon>
        <taxon>Gigasporaceae</taxon>
        <taxon>Gigaspora</taxon>
    </lineage>
</organism>
<sequence length="188" mass="22016">MEDFLIILKEFIRNKIQNDNIWKSVKIINSGHDVPGEEHKIIKYIRNSESNSDCIYGRLILLGLLHYKKNLRILSSNEMFLPGNNTSLRIFELKLLGILHKKINDEFSELWKPESLPFEFNIESTIKDFILLMLFMGNDFVPMLPNIDEKLDENLNFIISTYKEMLKECGGYIYDAGSLNKKRLGIRK</sequence>
<feature type="domain" description="Xrn1 helical" evidence="6">
    <location>
        <begin position="120"/>
        <end position="183"/>
    </location>
</feature>
<comment type="caution">
    <text evidence="7">The sequence shown here is derived from an EMBL/GenBank/DDBJ whole genome shotgun (WGS) entry which is preliminary data.</text>
</comment>
<keyword evidence="8" id="KW-1185">Reference proteome</keyword>
<evidence type="ECO:0000313" key="7">
    <source>
        <dbReference type="EMBL" id="CAG8798658.1"/>
    </source>
</evidence>
<evidence type="ECO:0000256" key="2">
    <source>
        <dbReference type="ARBA" id="ARBA00022801"/>
    </source>
</evidence>
<dbReference type="PANTHER" id="PTHR12341:SF7">
    <property type="entry name" value="5'-3' EXORIBONUCLEASE 1"/>
    <property type="match status" value="1"/>
</dbReference>
<dbReference type="InterPro" id="IPR041412">
    <property type="entry name" value="Xrn1_helical"/>
</dbReference>
<dbReference type="InterPro" id="IPR027073">
    <property type="entry name" value="5_3_exoribonuclease"/>
</dbReference>